<accession>A0A1I8NYS7</accession>
<evidence type="ECO:0000256" key="3">
    <source>
        <dbReference type="ARBA" id="ARBA00022801"/>
    </source>
</evidence>
<keyword evidence="3 5" id="KW-0378">Hydrolase</keyword>
<dbReference type="InterPro" id="IPR029054">
    <property type="entry name" value="dUTPase-like"/>
</dbReference>
<sequence>MEMENGGLILRWSKLTDHALEPVRARENAAGYDLSSAYDLMVPARGSAMMRTDLQVQMPRGFCGHIFSRFSALNNGITVGQDVVVNADFRDNLEVMLFNHSDQDFEVKRGDCIVQLVIGAADAQI</sequence>
<dbReference type="GO" id="GO:0046081">
    <property type="term" value="P:dUTP catabolic process"/>
    <property type="evidence" value="ECO:0007669"/>
    <property type="project" value="UniProtKB-UniRule"/>
</dbReference>
<dbReference type="VEuPathDB" id="VectorBase:SCAU003275"/>
<evidence type="ECO:0000256" key="4">
    <source>
        <dbReference type="ARBA" id="ARBA00023080"/>
    </source>
</evidence>
<comment type="similarity">
    <text evidence="2 5">Belongs to the dUTPase family.</text>
</comment>
<dbReference type="AlphaFoldDB" id="A0A1I8NYS7"/>
<evidence type="ECO:0000256" key="2">
    <source>
        <dbReference type="ARBA" id="ARBA00006581"/>
    </source>
</evidence>
<gene>
    <name evidence="7" type="primary">106087103</name>
</gene>
<dbReference type="GO" id="GO:0006226">
    <property type="term" value="P:dUMP biosynthetic process"/>
    <property type="evidence" value="ECO:0007669"/>
    <property type="project" value="UniProtKB-UniRule"/>
</dbReference>
<dbReference type="PANTHER" id="PTHR11241">
    <property type="entry name" value="DEOXYURIDINE 5'-TRIPHOSPHATE NUCLEOTIDOHYDROLASE"/>
    <property type="match status" value="1"/>
</dbReference>
<dbReference type="Pfam" id="PF00692">
    <property type="entry name" value="dUTPase"/>
    <property type="match status" value="1"/>
</dbReference>
<keyword evidence="5" id="KW-0460">Magnesium</keyword>
<dbReference type="CDD" id="cd07557">
    <property type="entry name" value="trimeric_dUTPase"/>
    <property type="match status" value="1"/>
</dbReference>
<comment type="pathway">
    <text evidence="1 5">Pyrimidine metabolism; dUMP biosynthesis; dUMP from dCTP (dUTP route): step 2/2.</text>
</comment>
<comment type="catalytic activity">
    <reaction evidence="5">
        <text>dUTP + H2O = dUMP + diphosphate + H(+)</text>
        <dbReference type="Rhea" id="RHEA:10248"/>
        <dbReference type="ChEBI" id="CHEBI:15377"/>
        <dbReference type="ChEBI" id="CHEBI:15378"/>
        <dbReference type="ChEBI" id="CHEBI:33019"/>
        <dbReference type="ChEBI" id="CHEBI:61555"/>
        <dbReference type="ChEBI" id="CHEBI:246422"/>
        <dbReference type="EC" id="3.6.1.23"/>
    </reaction>
</comment>
<feature type="domain" description="dUTPase-like" evidence="6">
    <location>
        <begin position="22"/>
        <end position="119"/>
    </location>
</feature>
<dbReference type="InterPro" id="IPR033704">
    <property type="entry name" value="dUTPase_trimeric"/>
</dbReference>
<name>A0A1I8NYS7_STOCA</name>
<dbReference type="UniPathway" id="UPA00610">
    <property type="reaction ID" value="UER00666"/>
</dbReference>
<keyword evidence="8" id="KW-1185">Reference proteome</keyword>
<dbReference type="EC" id="3.6.1.23" evidence="5"/>
<evidence type="ECO:0000256" key="1">
    <source>
        <dbReference type="ARBA" id="ARBA00005142"/>
    </source>
</evidence>
<protein>
    <recommendedName>
        <fullName evidence="5">Deoxyuridine 5'-triphosphate nucleotidohydrolase</fullName>
        <shortName evidence="5">dUTPase</shortName>
        <ecNumber evidence="5">3.6.1.23</ecNumber>
    </recommendedName>
    <alternativeName>
        <fullName evidence="5">dUTP pyrophosphatase</fullName>
    </alternativeName>
</protein>
<comment type="cofactor">
    <cofactor evidence="5">
        <name>Mg(2+)</name>
        <dbReference type="ChEBI" id="CHEBI:18420"/>
    </cofactor>
</comment>
<dbReference type="STRING" id="35570.A0A1I8NYS7"/>
<dbReference type="Proteomes" id="UP000095300">
    <property type="component" value="Unassembled WGS sequence"/>
</dbReference>
<evidence type="ECO:0000256" key="5">
    <source>
        <dbReference type="RuleBase" id="RU367024"/>
    </source>
</evidence>
<evidence type="ECO:0000259" key="6">
    <source>
        <dbReference type="Pfam" id="PF00692"/>
    </source>
</evidence>
<dbReference type="Gene3D" id="2.70.40.10">
    <property type="match status" value="1"/>
</dbReference>
<dbReference type="SUPFAM" id="SSF51283">
    <property type="entry name" value="dUTPase-like"/>
    <property type="match status" value="1"/>
</dbReference>
<keyword evidence="4 5" id="KW-0546">Nucleotide metabolism</keyword>
<comment type="function">
    <text evidence="5">Involved in nucleotide metabolism via production of dUMP, the immediate precursor of thymidine nucleotides, and decreases the intracellular concentration of dUTP so that uracil cannot be incorporated into DNA.</text>
</comment>
<reference evidence="7" key="1">
    <citation type="submission" date="2020-05" db="UniProtKB">
        <authorList>
            <consortium name="EnsemblMetazoa"/>
        </authorList>
    </citation>
    <scope>IDENTIFICATION</scope>
    <source>
        <strain evidence="7">USDA</strain>
    </source>
</reference>
<dbReference type="GO" id="GO:0004170">
    <property type="term" value="F:dUTP diphosphatase activity"/>
    <property type="evidence" value="ECO:0007669"/>
    <property type="project" value="UniProtKB-UniRule"/>
</dbReference>
<dbReference type="KEGG" id="scac:106087103"/>
<keyword evidence="5" id="KW-0479">Metal-binding</keyword>
<proteinExistence type="inferred from homology"/>
<dbReference type="PANTHER" id="PTHR11241:SF0">
    <property type="entry name" value="DEOXYURIDINE 5'-TRIPHOSPHATE NUCLEOTIDOHYDROLASE"/>
    <property type="match status" value="1"/>
</dbReference>
<dbReference type="InterPro" id="IPR036157">
    <property type="entry name" value="dUTPase-like_sf"/>
</dbReference>
<dbReference type="InterPro" id="IPR008181">
    <property type="entry name" value="dUTPase"/>
</dbReference>
<dbReference type="EnsemblMetazoa" id="SCAU003275-RA">
    <property type="protein sequence ID" value="SCAU003275-PA"/>
    <property type="gene ID" value="SCAU003275"/>
</dbReference>
<evidence type="ECO:0000313" key="7">
    <source>
        <dbReference type="EnsemblMetazoa" id="SCAU003275-PA"/>
    </source>
</evidence>
<evidence type="ECO:0000313" key="8">
    <source>
        <dbReference type="Proteomes" id="UP000095300"/>
    </source>
</evidence>
<organism evidence="7 8">
    <name type="scientific">Stomoxys calcitrans</name>
    <name type="common">Stable fly</name>
    <name type="synonym">Conops calcitrans</name>
    <dbReference type="NCBI Taxonomy" id="35570"/>
    <lineage>
        <taxon>Eukaryota</taxon>
        <taxon>Metazoa</taxon>
        <taxon>Ecdysozoa</taxon>
        <taxon>Arthropoda</taxon>
        <taxon>Hexapoda</taxon>
        <taxon>Insecta</taxon>
        <taxon>Pterygota</taxon>
        <taxon>Neoptera</taxon>
        <taxon>Endopterygota</taxon>
        <taxon>Diptera</taxon>
        <taxon>Brachycera</taxon>
        <taxon>Muscomorpha</taxon>
        <taxon>Muscoidea</taxon>
        <taxon>Muscidae</taxon>
        <taxon>Stomoxys</taxon>
    </lineage>
</organism>
<dbReference type="OrthoDB" id="419889at2759"/>
<dbReference type="GO" id="GO:0000287">
    <property type="term" value="F:magnesium ion binding"/>
    <property type="evidence" value="ECO:0007669"/>
    <property type="project" value="UniProtKB-UniRule"/>
</dbReference>